<name>A0A4Y6EP68_9CAUD</name>
<dbReference type="KEGG" id="vg:55619253"/>
<proteinExistence type="predicted"/>
<dbReference type="GeneID" id="55619253"/>
<evidence type="ECO:0008006" key="3">
    <source>
        <dbReference type="Google" id="ProtNLM"/>
    </source>
</evidence>
<organism evidence="1 2">
    <name type="scientific">Mycobacterium phage ThetaBob</name>
    <dbReference type="NCBI Taxonomy" id="2588513"/>
    <lineage>
        <taxon>Viruses</taxon>
        <taxon>Duplodnaviria</taxon>
        <taxon>Heunggongvirae</taxon>
        <taxon>Uroviricota</taxon>
        <taxon>Caudoviricetes</taxon>
        <taxon>Gracegardnervirinae</taxon>
        <taxon>Thetabobvirus</taxon>
        <taxon>Thetabobvirus thetabob</taxon>
        <taxon>Mycobacterium virus ThetaBob</taxon>
    </lineage>
</organism>
<evidence type="ECO:0000313" key="2">
    <source>
        <dbReference type="Proteomes" id="UP000317774"/>
    </source>
</evidence>
<reference evidence="1 2" key="1">
    <citation type="submission" date="2019-05" db="EMBL/GenBank/DDBJ databases">
        <authorList>
            <person name="Plymale R.C."/>
            <person name="Garlena R.A."/>
            <person name="Russell D.A."/>
            <person name="Pope W.H."/>
            <person name="Jacobs-Sera D."/>
            <person name="Hatfull G.F."/>
        </authorList>
    </citation>
    <scope>NUCLEOTIDE SEQUENCE [LARGE SCALE GENOMIC DNA]</scope>
</reference>
<evidence type="ECO:0000313" key="1">
    <source>
        <dbReference type="EMBL" id="QDF19895.1"/>
    </source>
</evidence>
<accession>A0A4Y6EP68</accession>
<dbReference type="EMBL" id="MK977709">
    <property type="protein sequence ID" value="QDF19895.1"/>
    <property type="molecule type" value="Genomic_DNA"/>
</dbReference>
<dbReference type="RefSeq" id="YP_009848827.1">
    <property type="nucleotide sequence ID" value="NC_048788.1"/>
</dbReference>
<protein>
    <recommendedName>
        <fullName evidence="3">Head-to-tail adaptor</fullName>
    </recommendedName>
</protein>
<keyword evidence="2" id="KW-1185">Reference proteome</keyword>
<sequence>MDLLANEADVEARLRRELTEDESSHINDILEEASALVTEHCRGRVFEEIPDAVRIVTSRVAARALSAPAGSGGVASVTNQAGPQFLQTRQFTSDASNGGVYLTAVDRKQLRRWSRSCVRSFDTR</sequence>
<gene>
    <name evidence="1" type="primary">8</name>
    <name evidence="1" type="ORF">SEA_THETABOB_8</name>
</gene>
<dbReference type="Proteomes" id="UP000317774">
    <property type="component" value="Segment"/>
</dbReference>